<feature type="region of interest" description="Disordered" evidence="1">
    <location>
        <begin position="1"/>
        <end position="508"/>
    </location>
</feature>
<keyword evidence="3" id="KW-1185">Reference proteome</keyword>
<evidence type="ECO:0000313" key="2">
    <source>
        <dbReference type="EMBL" id="KAF6219682.1"/>
    </source>
</evidence>
<feature type="compositionally biased region" description="Basic and acidic residues" evidence="1">
    <location>
        <begin position="466"/>
        <end position="475"/>
    </location>
</feature>
<dbReference type="AlphaFoldDB" id="A0A8H6F8Y1"/>
<name>A0A8H6F8Y1_9LECA</name>
<gene>
    <name evidence="2" type="ORF">HO133_004151</name>
</gene>
<dbReference type="SMART" id="SM00384">
    <property type="entry name" value="AT_hook"/>
    <property type="match status" value="6"/>
</dbReference>
<dbReference type="GO" id="GO:0003677">
    <property type="term" value="F:DNA binding"/>
    <property type="evidence" value="ECO:0007669"/>
    <property type="project" value="InterPro"/>
</dbReference>
<feature type="compositionally biased region" description="Polar residues" evidence="1">
    <location>
        <begin position="170"/>
        <end position="192"/>
    </location>
</feature>
<dbReference type="PRINTS" id="PR00929">
    <property type="entry name" value="ATHOOK"/>
</dbReference>
<protein>
    <submittedName>
        <fullName evidence="2">Uncharacterized protein</fullName>
    </submittedName>
</protein>
<dbReference type="GeneID" id="59332560"/>
<sequence length="508" mass="54107">MLSTIRSALTPSANQAEDKELSELAMDISPTAPDLLAYNSSPPPFSPFAESQEHFPTPAAHASNGNSAVMAEQHDPSMDLSSDQNSPSREQEATDDSLLGPVKASDPTSDSHHGASSLDGASDDHLQTPMEDAYARGALLPSAEPAQSTSKSQRTQWTPSPSADYAGLQPRTSSTPQPTNMVTATTGGNAPRSQKAEPFTSTSGTASGELEQSAQAATDDAETSASSKARPPKRKCEDDASEMETKYVKKQRSQSKKEEGSTGNVKQPGASKAKSPKKRGRAKKEDSSTGKVKQQAAAKDELPKKRDQAKKEESSTGNVKQQYAGQDETPKKRGRPKKEELSAQEVKSQLVSKENAPAKRGRPKKEAVPTQRPKEMQTMNKEKSDGFAKGAAVLKDQDREAKEKPKKIGRPGKGAEPAGAVEPTGVPAADTPKKRGRPKKGEEAAQGTEPQGSSNVEIAKKRGRPKATEQGETPKTRTPGKRGRPKKEQITPKGAKPVGIVKKKAGRK</sequence>
<comment type="caution">
    <text evidence="2">The sequence shown here is derived from an EMBL/GenBank/DDBJ whole genome shotgun (WGS) entry which is preliminary data.</text>
</comment>
<feature type="compositionally biased region" description="Polar residues" evidence="1">
    <location>
        <begin position="1"/>
        <end position="15"/>
    </location>
</feature>
<feature type="compositionally biased region" description="Polar residues" evidence="1">
    <location>
        <begin position="145"/>
        <end position="161"/>
    </location>
</feature>
<evidence type="ECO:0000313" key="3">
    <source>
        <dbReference type="Proteomes" id="UP000593566"/>
    </source>
</evidence>
<dbReference type="InterPro" id="IPR017956">
    <property type="entry name" value="AT_hook_DNA-bd_motif"/>
</dbReference>
<feature type="compositionally biased region" description="Basic and acidic residues" evidence="1">
    <location>
        <begin position="234"/>
        <end position="247"/>
    </location>
</feature>
<evidence type="ECO:0000256" key="1">
    <source>
        <dbReference type="SAM" id="MobiDB-lite"/>
    </source>
</evidence>
<dbReference type="RefSeq" id="XP_037149117.1">
    <property type="nucleotide sequence ID" value="XM_037295070.1"/>
</dbReference>
<reference evidence="2 3" key="1">
    <citation type="journal article" date="2020" name="Genomics">
        <title>Complete, high-quality genomes from long-read metagenomic sequencing of two wolf lichen thalli reveals enigmatic genome architecture.</title>
        <authorList>
            <person name="McKenzie S.K."/>
            <person name="Walston R.F."/>
            <person name="Allen J.L."/>
        </authorList>
    </citation>
    <scope>NUCLEOTIDE SEQUENCE [LARGE SCALE GENOMIC DNA]</scope>
    <source>
        <strain evidence="2">WasteWater1</strain>
    </source>
</reference>
<dbReference type="Proteomes" id="UP000593566">
    <property type="component" value="Unassembled WGS sequence"/>
</dbReference>
<feature type="compositionally biased region" description="Polar residues" evidence="1">
    <location>
        <begin position="79"/>
        <end position="88"/>
    </location>
</feature>
<dbReference type="EMBL" id="JACCJB010000019">
    <property type="protein sequence ID" value="KAF6219682.1"/>
    <property type="molecule type" value="Genomic_DNA"/>
</dbReference>
<feature type="compositionally biased region" description="Low complexity" evidence="1">
    <location>
        <begin position="211"/>
        <end position="227"/>
    </location>
</feature>
<feature type="compositionally biased region" description="Basic and acidic residues" evidence="1">
    <location>
        <begin position="298"/>
        <end position="314"/>
    </location>
</feature>
<feature type="compositionally biased region" description="Polar residues" evidence="1">
    <location>
        <begin position="315"/>
        <end position="324"/>
    </location>
</feature>
<organism evidence="2 3">
    <name type="scientific">Letharia lupina</name>
    <dbReference type="NCBI Taxonomy" id="560253"/>
    <lineage>
        <taxon>Eukaryota</taxon>
        <taxon>Fungi</taxon>
        <taxon>Dikarya</taxon>
        <taxon>Ascomycota</taxon>
        <taxon>Pezizomycotina</taxon>
        <taxon>Lecanoromycetes</taxon>
        <taxon>OSLEUM clade</taxon>
        <taxon>Lecanoromycetidae</taxon>
        <taxon>Lecanorales</taxon>
        <taxon>Lecanorineae</taxon>
        <taxon>Parmeliaceae</taxon>
        <taxon>Letharia</taxon>
    </lineage>
</organism>
<feature type="compositionally biased region" description="Basic and acidic residues" evidence="1">
    <location>
        <begin position="364"/>
        <end position="386"/>
    </location>
</feature>
<accession>A0A8H6F8Y1</accession>
<proteinExistence type="predicted"/>